<evidence type="ECO:0000313" key="3">
    <source>
        <dbReference type="Proteomes" id="UP000499080"/>
    </source>
</evidence>
<reference evidence="2 3" key="1">
    <citation type="journal article" date="2019" name="Sci. Rep.">
        <title>Orb-weaving spider Araneus ventricosus genome elucidates the spidroin gene catalogue.</title>
        <authorList>
            <person name="Kono N."/>
            <person name="Nakamura H."/>
            <person name="Ohtoshi R."/>
            <person name="Moran D.A.P."/>
            <person name="Shinohara A."/>
            <person name="Yoshida Y."/>
            <person name="Fujiwara M."/>
            <person name="Mori M."/>
            <person name="Tomita M."/>
            <person name="Arakawa K."/>
        </authorList>
    </citation>
    <scope>NUCLEOTIDE SEQUENCE [LARGE SCALE GENOMIC DNA]</scope>
</reference>
<dbReference type="AlphaFoldDB" id="A0A4Y2TJV1"/>
<organism evidence="2 3">
    <name type="scientific">Araneus ventricosus</name>
    <name type="common">Orbweaver spider</name>
    <name type="synonym">Epeira ventricosa</name>
    <dbReference type="NCBI Taxonomy" id="182803"/>
    <lineage>
        <taxon>Eukaryota</taxon>
        <taxon>Metazoa</taxon>
        <taxon>Ecdysozoa</taxon>
        <taxon>Arthropoda</taxon>
        <taxon>Chelicerata</taxon>
        <taxon>Arachnida</taxon>
        <taxon>Araneae</taxon>
        <taxon>Araneomorphae</taxon>
        <taxon>Entelegynae</taxon>
        <taxon>Araneoidea</taxon>
        <taxon>Araneidae</taxon>
        <taxon>Araneus</taxon>
    </lineage>
</organism>
<comment type="caution">
    <text evidence="2">The sequence shown here is derived from an EMBL/GenBank/DDBJ whole genome shotgun (WGS) entry which is preliminary data.</text>
</comment>
<name>A0A4Y2TJV1_ARAVE</name>
<protein>
    <submittedName>
        <fullName evidence="2">Uncharacterized protein</fullName>
    </submittedName>
</protein>
<feature type="compositionally biased region" description="Polar residues" evidence="1">
    <location>
        <begin position="92"/>
        <end position="101"/>
    </location>
</feature>
<dbReference type="EMBL" id="BGPR01028298">
    <property type="protein sequence ID" value="GBN99375.1"/>
    <property type="molecule type" value="Genomic_DNA"/>
</dbReference>
<keyword evidence="3" id="KW-1185">Reference proteome</keyword>
<evidence type="ECO:0000256" key="1">
    <source>
        <dbReference type="SAM" id="MobiDB-lite"/>
    </source>
</evidence>
<dbReference type="Proteomes" id="UP000499080">
    <property type="component" value="Unassembled WGS sequence"/>
</dbReference>
<feature type="region of interest" description="Disordered" evidence="1">
    <location>
        <begin position="78"/>
        <end position="101"/>
    </location>
</feature>
<accession>A0A4Y2TJV1</accession>
<sequence length="101" mass="11422">MKRLIKGYAREKRLRTPALEPTVKSLSHYGKRRNRRLGTTVSRQRLVFDVSLSVGVWSSHREKESEVSLRNFISAPTRHPRELATSIPAAVSNGTPRSPPC</sequence>
<proteinExistence type="predicted"/>
<evidence type="ECO:0000313" key="2">
    <source>
        <dbReference type="EMBL" id="GBN99375.1"/>
    </source>
</evidence>
<gene>
    <name evidence="2" type="ORF">AVEN_78989_1</name>
</gene>